<organism evidence="1 2">
    <name type="scientific">Plasmopara halstedii</name>
    <name type="common">Downy mildew of sunflower</name>
    <dbReference type="NCBI Taxonomy" id="4781"/>
    <lineage>
        <taxon>Eukaryota</taxon>
        <taxon>Sar</taxon>
        <taxon>Stramenopiles</taxon>
        <taxon>Oomycota</taxon>
        <taxon>Peronosporomycetes</taxon>
        <taxon>Peronosporales</taxon>
        <taxon>Peronosporaceae</taxon>
        <taxon>Plasmopara</taxon>
    </lineage>
</organism>
<evidence type="ECO:0000313" key="1">
    <source>
        <dbReference type="EMBL" id="CEG37079.1"/>
    </source>
</evidence>
<dbReference type="Proteomes" id="UP000054928">
    <property type="component" value="Unassembled WGS sequence"/>
</dbReference>
<sequence length="50" mass="5559">MDDKPKQHTDIRKRTQQLSACYSSYFNLGAKTLSSNLNIGAFVLAQILAT</sequence>
<dbReference type="AlphaFoldDB" id="A0A0P1A944"/>
<evidence type="ECO:0000313" key="2">
    <source>
        <dbReference type="Proteomes" id="UP000054928"/>
    </source>
</evidence>
<protein>
    <submittedName>
        <fullName evidence="1">Uncharacterized protein</fullName>
    </submittedName>
</protein>
<accession>A0A0P1A944</accession>
<dbReference type="EMBL" id="CCYD01000261">
    <property type="protein sequence ID" value="CEG37079.1"/>
    <property type="molecule type" value="Genomic_DNA"/>
</dbReference>
<keyword evidence="2" id="KW-1185">Reference proteome</keyword>
<dbReference type="GeneID" id="36399595"/>
<dbReference type="RefSeq" id="XP_024573448.1">
    <property type="nucleotide sequence ID" value="XM_024722365.1"/>
</dbReference>
<proteinExistence type="predicted"/>
<reference evidence="2" key="1">
    <citation type="submission" date="2014-09" db="EMBL/GenBank/DDBJ databases">
        <authorList>
            <person name="Sharma Rahul"/>
            <person name="Thines Marco"/>
        </authorList>
    </citation>
    <scope>NUCLEOTIDE SEQUENCE [LARGE SCALE GENOMIC DNA]</scope>
</reference>
<name>A0A0P1A944_PLAHL</name>